<keyword evidence="2" id="KW-0560">Oxidoreductase</keyword>
<sequence>QVIEAILQEATYAPSWKNSQCWRFYVVTEPTALKNLKEQGLPEGNR</sequence>
<feature type="non-terminal residue" evidence="2">
    <location>
        <position position="1"/>
    </location>
</feature>
<proteinExistence type="predicted"/>
<dbReference type="Pfam" id="PF00881">
    <property type="entry name" value="Nitroreductase"/>
    <property type="match status" value="1"/>
</dbReference>
<dbReference type="EC" id="1.6.99.3" evidence="2"/>
<name>J9GXQ6_9ZZZZ</name>
<feature type="domain" description="Nitroreductase" evidence="1">
    <location>
        <begin position="2"/>
        <end position="37"/>
    </location>
</feature>
<dbReference type="EMBL" id="AMCI01000763">
    <property type="protein sequence ID" value="EJX07903.1"/>
    <property type="molecule type" value="Genomic_DNA"/>
</dbReference>
<organism evidence="2">
    <name type="scientific">gut metagenome</name>
    <dbReference type="NCBI Taxonomy" id="749906"/>
    <lineage>
        <taxon>unclassified sequences</taxon>
        <taxon>metagenomes</taxon>
        <taxon>organismal metagenomes</taxon>
    </lineage>
</organism>
<evidence type="ECO:0000313" key="2">
    <source>
        <dbReference type="EMBL" id="EJX07903.1"/>
    </source>
</evidence>
<dbReference type="Gene3D" id="3.40.109.10">
    <property type="entry name" value="NADH Oxidase"/>
    <property type="match status" value="1"/>
</dbReference>
<accession>J9GXQ6</accession>
<dbReference type="InterPro" id="IPR000415">
    <property type="entry name" value="Nitroreductase-like"/>
</dbReference>
<protein>
    <submittedName>
        <fullName evidence="2">Nitroreductase-like protein</fullName>
        <ecNumber evidence="2">1.6.99.3</ecNumber>
    </submittedName>
</protein>
<reference evidence="2" key="1">
    <citation type="journal article" date="2012" name="PLoS ONE">
        <title>Gene sets for utilization of primary and secondary nutrition supplies in the distal gut of endangered iberian lynx.</title>
        <authorList>
            <person name="Alcaide M."/>
            <person name="Messina E."/>
            <person name="Richter M."/>
            <person name="Bargiela R."/>
            <person name="Peplies J."/>
            <person name="Huws S.A."/>
            <person name="Newbold C.J."/>
            <person name="Golyshin P.N."/>
            <person name="Simon M.A."/>
            <person name="Lopez G."/>
            <person name="Yakimov M.M."/>
            <person name="Ferrer M."/>
        </authorList>
    </citation>
    <scope>NUCLEOTIDE SEQUENCE</scope>
</reference>
<dbReference type="GO" id="GO:0016491">
    <property type="term" value="F:oxidoreductase activity"/>
    <property type="evidence" value="ECO:0007669"/>
    <property type="project" value="UniProtKB-KW"/>
</dbReference>
<dbReference type="SUPFAM" id="SSF55469">
    <property type="entry name" value="FMN-dependent nitroreductase-like"/>
    <property type="match status" value="1"/>
</dbReference>
<gene>
    <name evidence="2" type="ORF">EVA_03985</name>
</gene>
<evidence type="ECO:0000259" key="1">
    <source>
        <dbReference type="Pfam" id="PF00881"/>
    </source>
</evidence>
<dbReference type="InterPro" id="IPR029479">
    <property type="entry name" value="Nitroreductase"/>
</dbReference>
<dbReference type="AlphaFoldDB" id="J9GXQ6"/>
<comment type="caution">
    <text evidence="2">The sequence shown here is derived from an EMBL/GenBank/DDBJ whole genome shotgun (WGS) entry which is preliminary data.</text>
</comment>